<dbReference type="InterPro" id="IPR000524">
    <property type="entry name" value="Tscrpt_reg_HTH_GntR"/>
</dbReference>
<evidence type="ECO:0000313" key="5">
    <source>
        <dbReference type="EMBL" id="MFC7221309.1"/>
    </source>
</evidence>
<dbReference type="Proteomes" id="UP001596413">
    <property type="component" value="Unassembled WGS sequence"/>
</dbReference>
<dbReference type="PRINTS" id="PR00035">
    <property type="entry name" value="HTHGNTR"/>
</dbReference>
<keyword evidence="2" id="KW-0238">DNA-binding</keyword>
<organism evidence="5 6">
    <name type="scientific">Streptomyces polyrhachis</name>
    <dbReference type="NCBI Taxonomy" id="1282885"/>
    <lineage>
        <taxon>Bacteria</taxon>
        <taxon>Bacillati</taxon>
        <taxon>Actinomycetota</taxon>
        <taxon>Actinomycetes</taxon>
        <taxon>Kitasatosporales</taxon>
        <taxon>Streptomycetaceae</taxon>
        <taxon>Streptomyces</taxon>
    </lineage>
</organism>
<keyword evidence="3" id="KW-0804">Transcription</keyword>
<dbReference type="RefSeq" id="WP_386418572.1">
    <property type="nucleotide sequence ID" value="NZ_JBHSZO010000059.1"/>
</dbReference>
<dbReference type="Gene3D" id="1.10.10.10">
    <property type="entry name" value="Winged helix-like DNA-binding domain superfamily/Winged helix DNA-binding domain"/>
    <property type="match status" value="1"/>
</dbReference>
<dbReference type="SMART" id="SM00345">
    <property type="entry name" value="HTH_GNTR"/>
    <property type="match status" value="1"/>
</dbReference>
<dbReference type="Pfam" id="PF00392">
    <property type="entry name" value="GntR"/>
    <property type="match status" value="1"/>
</dbReference>
<dbReference type="SUPFAM" id="SSF46785">
    <property type="entry name" value="Winged helix' DNA-binding domain"/>
    <property type="match status" value="1"/>
</dbReference>
<dbReference type="InterPro" id="IPR036390">
    <property type="entry name" value="WH_DNA-bd_sf"/>
</dbReference>
<evidence type="ECO:0000256" key="1">
    <source>
        <dbReference type="ARBA" id="ARBA00023015"/>
    </source>
</evidence>
<feature type="domain" description="HTH gntR-type" evidence="4">
    <location>
        <begin position="13"/>
        <end position="84"/>
    </location>
</feature>
<protein>
    <submittedName>
        <fullName evidence="5">GntR family transcriptional regulator</fullName>
    </submittedName>
</protein>
<evidence type="ECO:0000256" key="3">
    <source>
        <dbReference type="ARBA" id="ARBA00023163"/>
    </source>
</evidence>
<gene>
    <name evidence="5" type="ORF">ACFQLX_24550</name>
</gene>
<evidence type="ECO:0000256" key="2">
    <source>
        <dbReference type="ARBA" id="ARBA00023125"/>
    </source>
</evidence>
<comment type="caution">
    <text evidence="5">The sequence shown here is derived from an EMBL/GenBank/DDBJ whole genome shotgun (WGS) entry which is preliminary data.</text>
</comment>
<evidence type="ECO:0000259" key="4">
    <source>
        <dbReference type="PROSITE" id="PS50949"/>
    </source>
</evidence>
<evidence type="ECO:0000313" key="6">
    <source>
        <dbReference type="Proteomes" id="UP001596413"/>
    </source>
</evidence>
<dbReference type="InterPro" id="IPR036388">
    <property type="entry name" value="WH-like_DNA-bd_sf"/>
</dbReference>
<sequence length="302" mass="33848">MGTRDHQTLDDTQHPRTVVANALRSRIRAHEEGYRPGERIPTQGKLMREFDVERAAVRQALDQLKSEHLLDTDTITQGAPPRVAQWESAQPPGELRPAGVELADRINVAFQSRHVILDSYSLTTETLNGAVTHAVTAMQNGELDPPETITARLLVPTPGADLALPRLVGDKSSTRPLKRLYGLIDLHARSLEHSLLAMVERDRVQRVVVEFRTIPMTPTHKLYLLNRSEALIGFYSVLPSTVMDRAGEMEIYDVMGIDTKLLRFSTLDSTATEQDTAMIAESQRWFDSLWDTIAEEYTPGDD</sequence>
<keyword evidence="6" id="KW-1185">Reference proteome</keyword>
<reference evidence="6" key="1">
    <citation type="journal article" date="2019" name="Int. J. Syst. Evol. Microbiol.">
        <title>The Global Catalogue of Microorganisms (GCM) 10K type strain sequencing project: providing services to taxonomists for standard genome sequencing and annotation.</title>
        <authorList>
            <consortium name="The Broad Institute Genomics Platform"/>
            <consortium name="The Broad Institute Genome Sequencing Center for Infectious Disease"/>
            <person name="Wu L."/>
            <person name="Ma J."/>
        </authorList>
    </citation>
    <scope>NUCLEOTIDE SEQUENCE [LARGE SCALE GENOMIC DNA]</scope>
    <source>
        <strain evidence="6">CGMCC 1.13681</strain>
    </source>
</reference>
<dbReference type="EMBL" id="JBHSZO010000059">
    <property type="protein sequence ID" value="MFC7221309.1"/>
    <property type="molecule type" value="Genomic_DNA"/>
</dbReference>
<keyword evidence="1" id="KW-0805">Transcription regulation</keyword>
<proteinExistence type="predicted"/>
<name>A0ABW2GQF5_9ACTN</name>
<dbReference type="PROSITE" id="PS50949">
    <property type="entry name" value="HTH_GNTR"/>
    <property type="match status" value="1"/>
</dbReference>
<accession>A0ABW2GQF5</accession>